<name>A0A6J4V3G7_9BACT</name>
<feature type="region of interest" description="Disordered" evidence="1">
    <location>
        <begin position="1"/>
        <end position="58"/>
    </location>
</feature>
<proteinExistence type="predicted"/>
<dbReference type="AlphaFoldDB" id="A0A6J4V3G7"/>
<evidence type="ECO:0000313" key="2">
    <source>
        <dbReference type="EMBL" id="CAA9566987.1"/>
    </source>
</evidence>
<reference evidence="2" key="1">
    <citation type="submission" date="2020-02" db="EMBL/GenBank/DDBJ databases">
        <authorList>
            <person name="Meier V. D."/>
        </authorList>
    </citation>
    <scope>NUCLEOTIDE SEQUENCE</scope>
    <source>
        <strain evidence="2">AVDCRST_MAG19</strain>
    </source>
</reference>
<feature type="compositionally biased region" description="Basic and acidic residues" evidence="1">
    <location>
        <begin position="1"/>
        <end position="10"/>
    </location>
</feature>
<evidence type="ECO:0000256" key="1">
    <source>
        <dbReference type="SAM" id="MobiDB-lite"/>
    </source>
</evidence>
<accession>A0A6J4V3G7</accession>
<dbReference type="EMBL" id="CADCWL010000111">
    <property type="protein sequence ID" value="CAA9566987.1"/>
    <property type="molecule type" value="Genomic_DNA"/>
</dbReference>
<sequence length="58" mass="6258">MPDTWSRDLRASCPVQIGSTRLRPPRTVGRSATGTSGRVRPAESTGVPLRHGFNVRGV</sequence>
<gene>
    <name evidence="2" type="ORF">AVDCRST_MAG19-2352</name>
</gene>
<protein>
    <submittedName>
        <fullName evidence="2">Uncharacterized protein</fullName>
    </submittedName>
</protein>
<organism evidence="2">
    <name type="scientific">uncultured Thermomicrobiales bacterium</name>
    <dbReference type="NCBI Taxonomy" id="1645740"/>
    <lineage>
        <taxon>Bacteria</taxon>
        <taxon>Pseudomonadati</taxon>
        <taxon>Thermomicrobiota</taxon>
        <taxon>Thermomicrobia</taxon>
        <taxon>Thermomicrobiales</taxon>
        <taxon>environmental samples</taxon>
    </lineage>
</organism>